<dbReference type="Proteomes" id="UP001060368">
    <property type="component" value="Chromosome"/>
</dbReference>
<proteinExistence type="predicted"/>
<dbReference type="EMBL" id="CP096115">
    <property type="protein sequence ID" value="UUX92670.1"/>
    <property type="molecule type" value="Genomic_DNA"/>
</dbReference>
<dbReference type="AlphaFoldDB" id="A0A9E7TKI7"/>
<dbReference type="Gene3D" id="2.60.120.380">
    <property type="match status" value="1"/>
</dbReference>
<reference evidence="1" key="1">
    <citation type="submission" date="2022-04" db="EMBL/GenBank/DDBJ databases">
        <title>Complete genome of Methanoplanus endosymbiosus DSM 3599.</title>
        <authorList>
            <person name="Chen S.-C."/>
            <person name="You Y.-T."/>
            <person name="Zhou Y.-Z."/>
            <person name="Lai M.-C."/>
        </authorList>
    </citation>
    <scope>NUCLEOTIDE SEQUENCE</scope>
    <source>
        <strain evidence="1">DSM 3599</strain>
    </source>
</reference>
<organism evidence="1 2">
    <name type="scientific">Methanoplanus endosymbiosus</name>
    <dbReference type="NCBI Taxonomy" id="33865"/>
    <lineage>
        <taxon>Archaea</taxon>
        <taxon>Methanobacteriati</taxon>
        <taxon>Methanobacteriota</taxon>
        <taxon>Stenosarchaea group</taxon>
        <taxon>Methanomicrobia</taxon>
        <taxon>Methanomicrobiales</taxon>
        <taxon>Methanomicrobiaceae</taxon>
        <taxon>Methanoplanus</taxon>
    </lineage>
</organism>
<keyword evidence="2" id="KW-1185">Reference proteome</keyword>
<evidence type="ECO:0000313" key="1">
    <source>
        <dbReference type="EMBL" id="UUX92670.1"/>
    </source>
</evidence>
<dbReference type="GeneID" id="74306158"/>
<dbReference type="PROSITE" id="PS51257">
    <property type="entry name" value="PROKAR_LIPOPROTEIN"/>
    <property type="match status" value="1"/>
</dbReference>
<dbReference type="KEGG" id="mend:L6E24_00650"/>
<protein>
    <recommendedName>
        <fullName evidence="3">GOLD domain-containing protein</fullName>
    </recommendedName>
</protein>
<evidence type="ECO:0008006" key="3">
    <source>
        <dbReference type="Google" id="ProtNLM"/>
    </source>
</evidence>
<name>A0A9E7TKI7_9EURY</name>
<evidence type="ECO:0000313" key="2">
    <source>
        <dbReference type="Proteomes" id="UP001060368"/>
    </source>
</evidence>
<accession>A0A9E7TKI7</accession>
<sequence length="145" mass="16611">MKFDWGLIFILVVSTLICGCLSDKLNFSNDMEEPIDEVITLDEEYIQSYSLTGIKGAVFDIQIVTDGAPVDLWIFDDENYINYDKSFEDGLNYKWKGISHKIINNKKISYKLPDTGTYYLVIENAYFTEEGANAGRKVNLRVIIN</sequence>
<dbReference type="RefSeq" id="WP_257742813.1">
    <property type="nucleotide sequence ID" value="NZ_CP096115.1"/>
</dbReference>
<gene>
    <name evidence="1" type="ORF">L6E24_00650</name>
</gene>